<dbReference type="Proteomes" id="UP000230956">
    <property type="component" value="Unassembled WGS sequence"/>
</dbReference>
<dbReference type="EMBL" id="PFNG01000210">
    <property type="protein sequence ID" value="PIZ36246.1"/>
    <property type="molecule type" value="Genomic_DNA"/>
</dbReference>
<feature type="transmembrane region" description="Helical" evidence="1">
    <location>
        <begin position="370"/>
        <end position="388"/>
    </location>
</feature>
<feature type="transmembrane region" description="Helical" evidence="1">
    <location>
        <begin position="394"/>
        <end position="413"/>
    </location>
</feature>
<feature type="transmembrane region" description="Helical" evidence="1">
    <location>
        <begin position="453"/>
        <end position="470"/>
    </location>
</feature>
<dbReference type="RefSeq" id="WP_286977274.1">
    <property type="nucleotide sequence ID" value="NZ_PEXG01000029.1"/>
</dbReference>
<feature type="transmembrane region" description="Helical" evidence="1">
    <location>
        <begin position="141"/>
        <end position="162"/>
    </location>
</feature>
<feature type="transmembrane region" description="Helical" evidence="1">
    <location>
        <begin position="477"/>
        <end position="494"/>
    </location>
</feature>
<accession>A0A2M7T683</accession>
<feature type="transmembrane region" description="Helical" evidence="1">
    <location>
        <begin position="558"/>
        <end position="575"/>
    </location>
</feature>
<name>A0A2M7T683_9ACTN</name>
<evidence type="ECO:0000256" key="1">
    <source>
        <dbReference type="SAM" id="Phobius"/>
    </source>
</evidence>
<keyword evidence="1" id="KW-1133">Transmembrane helix</keyword>
<evidence type="ECO:0000313" key="3">
    <source>
        <dbReference type="Proteomes" id="UP000230956"/>
    </source>
</evidence>
<proteinExistence type="predicted"/>
<feature type="transmembrane region" description="Helical" evidence="1">
    <location>
        <begin position="118"/>
        <end position="134"/>
    </location>
</feature>
<feature type="transmembrane region" description="Helical" evidence="1">
    <location>
        <begin position="95"/>
        <end position="112"/>
    </location>
</feature>
<keyword evidence="1" id="KW-0472">Membrane</keyword>
<feature type="transmembrane region" description="Helical" evidence="1">
    <location>
        <begin position="534"/>
        <end position="552"/>
    </location>
</feature>
<feature type="transmembrane region" description="Helical" evidence="1">
    <location>
        <begin position="31"/>
        <end position="49"/>
    </location>
</feature>
<keyword evidence="1" id="KW-0812">Transmembrane</keyword>
<evidence type="ECO:0008006" key="4">
    <source>
        <dbReference type="Google" id="ProtNLM"/>
    </source>
</evidence>
<feature type="transmembrane region" description="Helical" evidence="1">
    <location>
        <begin position="420"/>
        <end position="447"/>
    </location>
</feature>
<feature type="transmembrane region" description="Helical" evidence="1">
    <location>
        <begin position="210"/>
        <end position="229"/>
    </location>
</feature>
<organism evidence="2 3">
    <name type="scientific">Candidatus Aquicultor secundus</name>
    <dbReference type="NCBI Taxonomy" id="1973895"/>
    <lineage>
        <taxon>Bacteria</taxon>
        <taxon>Bacillati</taxon>
        <taxon>Actinomycetota</taxon>
        <taxon>Candidatus Aquicultoria</taxon>
        <taxon>Candidatus Aquicultorales</taxon>
        <taxon>Candidatus Aquicultoraceae</taxon>
        <taxon>Candidatus Aquicultor</taxon>
    </lineage>
</organism>
<evidence type="ECO:0000313" key="2">
    <source>
        <dbReference type="EMBL" id="PIZ36246.1"/>
    </source>
</evidence>
<protein>
    <recommendedName>
        <fullName evidence="4">Glycosyltransferase RgtA/B/C/D-like domain-containing protein</fullName>
    </recommendedName>
</protein>
<reference evidence="3" key="1">
    <citation type="submission" date="2017-09" db="EMBL/GenBank/DDBJ databases">
        <title>Depth-based differentiation of microbial function through sediment-hosted aquifers and enrichment of novel symbionts in the deep terrestrial subsurface.</title>
        <authorList>
            <person name="Probst A.J."/>
            <person name="Ladd B."/>
            <person name="Jarett J.K."/>
            <person name="Geller-Mcgrath D.E."/>
            <person name="Sieber C.M.K."/>
            <person name="Emerson J.B."/>
            <person name="Anantharaman K."/>
            <person name="Thomas B.C."/>
            <person name="Malmstrom R."/>
            <person name="Stieglmeier M."/>
            <person name="Klingl A."/>
            <person name="Woyke T."/>
            <person name="Ryan C.M."/>
            <person name="Banfield J.F."/>
        </authorList>
    </citation>
    <scope>NUCLEOTIDE SEQUENCE [LARGE SCALE GENOMIC DNA]</scope>
</reference>
<gene>
    <name evidence="2" type="ORF">COY37_08975</name>
</gene>
<feature type="transmembrane region" description="Helical" evidence="1">
    <location>
        <begin position="345"/>
        <end position="363"/>
    </location>
</feature>
<comment type="caution">
    <text evidence="2">The sequence shown here is derived from an EMBL/GenBank/DDBJ whole genome shotgun (WGS) entry which is preliminary data.</text>
</comment>
<feature type="transmembrane region" description="Helical" evidence="1">
    <location>
        <begin position="241"/>
        <end position="261"/>
    </location>
</feature>
<dbReference type="AlphaFoldDB" id="A0A2M7T683"/>
<feature type="transmembrane region" description="Helical" evidence="1">
    <location>
        <begin position="55"/>
        <end position="75"/>
    </location>
</feature>
<feature type="transmembrane region" description="Helical" evidence="1">
    <location>
        <begin position="506"/>
        <end position="529"/>
    </location>
</feature>
<sequence length="586" mass="64300">MTKKQTPRKKDLSSPTPITTDWQSQVTSVAFLSRFAASAMVGLFAYMVMVKHLVALPPFLDALLALLFSGVLLFADKLKVQAKGAKKGKPTFSPLRLIALTILGALVFVYNFWFFKTAPIIVMPLVLAVVLRLLTPGLDQWISVALSSAATFFGCITASFIFSLENFQAFVSTWASTNPDTFFAVFQDAVTSMPFFAPSSLAPTPDSAQVLLLTIAMVGLAGLFAVLITYTEKSWQPLKQWLPHILIAIIALNFLVISAGSSEKLTSTLSMNPPNESYAYDAYVYLKTYYNMTGGENYYHALPDAVKGDKRVNDPTKEWLSGYITFRLPTVFYLWRIFAGSNGGNIYYLSLMLAVIALVLTFYGINRTAGAGVAGLSALLVAPYLYLGANWVNILFPDWWAALFGLIGVALFFQKQYIGAAAVVTLAALSREPMGVLIAAGLLAGIVTKERKIWLSFGIALISFLALYALHQYLVRTSIVLASGEGLSTFFVGWNMISVSLATNYLAYPITFLGISTILPFAAIVAAFYQKERVCRIFIASLMVGFVLYLLAARASSYQGQLFMPLVLVSLPFLLRPYLYEEKLAV</sequence>